<accession>A0A941IUC8</accession>
<comment type="caution">
    <text evidence="1">The sequence shown here is derived from an EMBL/GenBank/DDBJ whole genome shotgun (WGS) entry which is preliminary data.</text>
</comment>
<proteinExistence type="predicted"/>
<dbReference type="EMBL" id="JAGTAR010000001">
    <property type="protein sequence ID" value="MBR8534210.1"/>
    <property type="molecule type" value="Genomic_DNA"/>
</dbReference>
<dbReference type="InterPro" id="IPR021471">
    <property type="entry name" value="DUF3124"/>
</dbReference>
<evidence type="ECO:0000313" key="1">
    <source>
        <dbReference type="EMBL" id="MBR8534210.1"/>
    </source>
</evidence>
<reference evidence="1" key="1">
    <citation type="journal article" date="2018" name="Int. J. Syst. Evol. Microbiol.">
        <title>Carboxylicivirga sediminis sp. nov., isolated from coastal sediment.</title>
        <authorList>
            <person name="Wang F.Q."/>
            <person name="Ren L.H."/>
            <person name="Zou R.J."/>
            <person name="Sun Y.Z."/>
            <person name="Liu X.J."/>
            <person name="Jiang F."/>
            <person name="Liu L.J."/>
        </authorList>
    </citation>
    <scope>NUCLEOTIDE SEQUENCE</scope>
    <source>
        <strain evidence="1">JR1</strain>
    </source>
</reference>
<protein>
    <submittedName>
        <fullName evidence="1">DUF3124 domain-containing protein</fullName>
    </submittedName>
</protein>
<organism evidence="1 2">
    <name type="scientific">Carboxylicivirga sediminis</name>
    <dbReference type="NCBI Taxonomy" id="2006564"/>
    <lineage>
        <taxon>Bacteria</taxon>
        <taxon>Pseudomonadati</taxon>
        <taxon>Bacteroidota</taxon>
        <taxon>Bacteroidia</taxon>
        <taxon>Marinilabiliales</taxon>
        <taxon>Marinilabiliaceae</taxon>
        <taxon>Carboxylicivirga</taxon>
    </lineage>
</organism>
<name>A0A941IUC8_9BACT</name>
<sequence>MKHIFQILLVVLTVSACGRQEIDKYPAKQADWKSKQISIEHLDDFFVGKTYLPVYSHVYHIYDHRTFDLTITASIRNVSVTDSLFLLKADYYNTVGDNIRQYAEAPIYLRPLETLEIVIEEKDIEGGSGANFVFDWAMKNDKNPPLFEAVMISTHGQQGLSFTTRGVQIFE</sequence>
<dbReference type="Pfam" id="PF11322">
    <property type="entry name" value="DUF3124"/>
    <property type="match status" value="1"/>
</dbReference>
<dbReference type="PROSITE" id="PS51257">
    <property type="entry name" value="PROKAR_LIPOPROTEIN"/>
    <property type="match status" value="1"/>
</dbReference>
<keyword evidence="2" id="KW-1185">Reference proteome</keyword>
<reference evidence="1" key="2">
    <citation type="submission" date="2021-04" db="EMBL/GenBank/DDBJ databases">
        <authorList>
            <person name="Zhang T."/>
            <person name="Zhang Y."/>
            <person name="Lu D."/>
            <person name="Zuo D."/>
            <person name="Du Z."/>
        </authorList>
    </citation>
    <scope>NUCLEOTIDE SEQUENCE</scope>
    <source>
        <strain evidence="1">JR1</strain>
    </source>
</reference>
<evidence type="ECO:0000313" key="2">
    <source>
        <dbReference type="Proteomes" id="UP000679220"/>
    </source>
</evidence>
<gene>
    <name evidence="1" type="ORF">KDU71_01445</name>
</gene>
<dbReference type="AlphaFoldDB" id="A0A941IUC8"/>
<dbReference type="RefSeq" id="WP_212188111.1">
    <property type="nucleotide sequence ID" value="NZ_JAGTAR010000001.1"/>
</dbReference>
<dbReference type="Proteomes" id="UP000679220">
    <property type="component" value="Unassembled WGS sequence"/>
</dbReference>